<evidence type="ECO:0000259" key="2">
    <source>
        <dbReference type="Pfam" id="PF08268"/>
    </source>
</evidence>
<feature type="domain" description="F-box associated beta-propeller type 3" evidence="2">
    <location>
        <begin position="66"/>
        <end position="262"/>
    </location>
</feature>
<comment type="caution">
    <text evidence="3">The sequence shown here is derived from an EMBL/GenBank/DDBJ whole genome shotgun (WGS) entry which is preliminary data.</text>
</comment>
<name>A0AAV8ZY67_ACOGR</name>
<keyword evidence="4" id="KW-1185">Reference proteome</keyword>
<dbReference type="SUPFAM" id="SSF69322">
    <property type="entry name" value="Tricorn protease domain 2"/>
    <property type="match status" value="1"/>
</dbReference>
<evidence type="ECO:0000313" key="3">
    <source>
        <dbReference type="EMBL" id="KAK1256501.1"/>
    </source>
</evidence>
<accession>A0AAV8ZY67</accession>
<reference evidence="3" key="1">
    <citation type="journal article" date="2023" name="Nat. Commun.">
        <title>Diploid and tetraploid genomes of Acorus and the evolution of monocots.</title>
        <authorList>
            <person name="Ma L."/>
            <person name="Liu K.W."/>
            <person name="Li Z."/>
            <person name="Hsiao Y.Y."/>
            <person name="Qi Y."/>
            <person name="Fu T."/>
            <person name="Tang G.D."/>
            <person name="Zhang D."/>
            <person name="Sun W.H."/>
            <person name="Liu D.K."/>
            <person name="Li Y."/>
            <person name="Chen G.Z."/>
            <person name="Liu X.D."/>
            <person name="Liao X.Y."/>
            <person name="Jiang Y.T."/>
            <person name="Yu X."/>
            <person name="Hao Y."/>
            <person name="Huang J."/>
            <person name="Zhao X.W."/>
            <person name="Ke S."/>
            <person name="Chen Y.Y."/>
            <person name="Wu W.L."/>
            <person name="Hsu J.L."/>
            <person name="Lin Y.F."/>
            <person name="Huang M.D."/>
            <person name="Li C.Y."/>
            <person name="Huang L."/>
            <person name="Wang Z.W."/>
            <person name="Zhao X."/>
            <person name="Zhong W.Y."/>
            <person name="Peng D.H."/>
            <person name="Ahmad S."/>
            <person name="Lan S."/>
            <person name="Zhang J.S."/>
            <person name="Tsai W.C."/>
            <person name="Van de Peer Y."/>
            <person name="Liu Z.J."/>
        </authorList>
    </citation>
    <scope>NUCLEOTIDE SEQUENCE</scope>
    <source>
        <strain evidence="3">SCP</strain>
    </source>
</reference>
<feature type="compositionally biased region" description="Acidic residues" evidence="1">
    <location>
        <begin position="8"/>
        <end position="17"/>
    </location>
</feature>
<dbReference type="AlphaFoldDB" id="A0AAV8ZY67"/>
<dbReference type="NCBIfam" id="TIGR01640">
    <property type="entry name" value="F_box_assoc_1"/>
    <property type="match status" value="1"/>
</dbReference>
<dbReference type="PANTHER" id="PTHR31111:SF136">
    <property type="entry name" value="F-BOX ASSOCIATED DOMAIN-CONTAINING PROTEIN"/>
    <property type="match status" value="1"/>
</dbReference>
<dbReference type="PANTHER" id="PTHR31111">
    <property type="entry name" value="BNAA05G37150D PROTEIN-RELATED"/>
    <property type="match status" value="1"/>
</dbReference>
<dbReference type="InterPro" id="IPR013187">
    <property type="entry name" value="F-box-assoc_dom_typ3"/>
</dbReference>
<evidence type="ECO:0000313" key="4">
    <source>
        <dbReference type="Proteomes" id="UP001179952"/>
    </source>
</evidence>
<dbReference type="InterPro" id="IPR017451">
    <property type="entry name" value="F-box-assoc_interact_dom"/>
</dbReference>
<dbReference type="Pfam" id="PF08268">
    <property type="entry name" value="FBA_3"/>
    <property type="match status" value="1"/>
</dbReference>
<sequence>MDHPPVPIEEEEEEGDADQMKKKRRRIEREWFLFCQPFFPIDLCYLEDPSYERIKPKELEVDTSRFTSEHLCSIGTCNGLLCLGELYRGRNPVYIIDPINNRFLTIRSPNPHPDIVEKPGFKSGLGYDDVSGVYKVLRLYRIEDFMMQFYTFCSICTVHPEHGAMGWRSLDRMENIFVAEGQSGVFFRGKLYFLVVGDFGEVLCFDVAKEKFSKIPGPAQLERVAVDLLYLALFEGKLVLLFMNFPELLFRIWSINDDSSWSVLFDVPFNPAYEGKFYHIKPLKHMPDGCLLMYDDFHGELISCDYRMKEPKHIILLGHLKRYDVFPFTPDFKFDVTTRGDGTVRLSEVQDEGGTPLQVLRARDKISQNIMKLVAPKILFGFTEKGHLHLS</sequence>
<proteinExistence type="predicted"/>
<reference evidence="3" key="2">
    <citation type="submission" date="2023-06" db="EMBL/GenBank/DDBJ databases">
        <authorList>
            <person name="Ma L."/>
            <person name="Liu K.-W."/>
            <person name="Li Z."/>
            <person name="Hsiao Y.-Y."/>
            <person name="Qi Y."/>
            <person name="Fu T."/>
            <person name="Tang G."/>
            <person name="Zhang D."/>
            <person name="Sun W.-H."/>
            <person name="Liu D.-K."/>
            <person name="Li Y."/>
            <person name="Chen G.-Z."/>
            <person name="Liu X.-D."/>
            <person name="Liao X.-Y."/>
            <person name="Jiang Y.-T."/>
            <person name="Yu X."/>
            <person name="Hao Y."/>
            <person name="Huang J."/>
            <person name="Zhao X.-W."/>
            <person name="Ke S."/>
            <person name="Chen Y.-Y."/>
            <person name="Wu W.-L."/>
            <person name="Hsu J.-L."/>
            <person name="Lin Y.-F."/>
            <person name="Huang M.-D."/>
            <person name="Li C.-Y."/>
            <person name="Huang L."/>
            <person name="Wang Z.-W."/>
            <person name="Zhao X."/>
            <person name="Zhong W.-Y."/>
            <person name="Peng D.-H."/>
            <person name="Ahmad S."/>
            <person name="Lan S."/>
            <person name="Zhang J.-S."/>
            <person name="Tsai W.-C."/>
            <person name="Van De Peer Y."/>
            <person name="Liu Z.-J."/>
        </authorList>
    </citation>
    <scope>NUCLEOTIDE SEQUENCE</scope>
    <source>
        <strain evidence="3">SCP</strain>
        <tissue evidence="3">Leaves</tissue>
    </source>
</reference>
<gene>
    <name evidence="3" type="ORF">QJS04_geneDACA021881</name>
</gene>
<evidence type="ECO:0000256" key="1">
    <source>
        <dbReference type="SAM" id="MobiDB-lite"/>
    </source>
</evidence>
<protein>
    <recommendedName>
        <fullName evidence="2">F-box associated beta-propeller type 3 domain-containing protein</fullName>
    </recommendedName>
</protein>
<dbReference type="EMBL" id="JAUJYN010000131">
    <property type="protein sequence ID" value="KAK1256501.1"/>
    <property type="molecule type" value="Genomic_DNA"/>
</dbReference>
<feature type="region of interest" description="Disordered" evidence="1">
    <location>
        <begin position="1"/>
        <end position="21"/>
    </location>
</feature>
<organism evidence="3 4">
    <name type="scientific">Acorus gramineus</name>
    <name type="common">Dwarf sweet flag</name>
    <dbReference type="NCBI Taxonomy" id="55184"/>
    <lineage>
        <taxon>Eukaryota</taxon>
        <taxon>Viridiplantae</taxon>
        <taxon>Streptophyta</taxon>
        <taxon>Embryophyta</taxon>
        <taxon>Tracheophyta</taxon>
        <taxon>Spermatophyta</taxon>
        <taxon>Magnoliopsida</taxon>
        <taxon>Liliopsida</taxon>
        <taxon>Acoraceae</taxon>
        <taxon>Acorus</taxon>
    </lineage>
</organism>
<dbReference type="Proteomes" id="UP001179952">
    <property type="component" value="Unassembled WGS sequence"/>
</dbReference>